<evidence type="ECO:0000313" key="1">
    <source>
        <dbReference type="EMBL" id="QHT18146.1"/>
    </source>
</evidence>
<protein>
    <submittedName>
        <fullName evidence="1">Uncharacterized protein</fullName>
    </submittedName>
</protein>
<proteinExistence type="predicted"/>
<organism evidence="1">
    <name type="scientific">viral metagenome</name>
    <dbReference type="NCBI Taxonomy" id="1070528"/>
    <lineage>
        <taxon>unclassified sequences</taxon>
        <taxon>metagenomes</taxon>
        <taxon>organismal metagenomes</taxon>
    </lineage>
</organism>
<name>A0A6C0DMM8_9ZZZZ</name>
<accession>A0A6C0DMM8</accession>
<reference evidence="1" key="1">
    <citation type="journal article" date="2020" name="Nature">
        <title>Giant virus diversity and host interactions through global metagenomics.</title>
        <authorList>
            <person name="Schulz F."/>
            <person name="Roux S."/>
            <person name="Paez-Espino D."/>
            <person name="Jungbluth S."/>
            <person name="Walsh D.A."/>
            <person name="Denef V.J."/>
            <person name="McMahon K.D."/>
            <person name="Konstantinidis K.T."/>
            <person name="Eloe-Fadrosh E.A."/>
            <person name="Kyrpides N.C."/>
            <person name="Woyke T."/>
        </authorList>
    </citation>
    <scope>NUCLEOTIDE SEQUENCE</scope>
    <source>
        <strain evidence="1">GVMAG-M-3300023174-3</strain>
    </source>
</reference>
<dbReference type="EMBL" id="MN739648">
    <property type="protein sequence ID" value="QHT18146.1"/>
    <property type="molecule type" value="Genomic_DNA"/>
</dbReference>
<sequence>MASTRNKNTAGDYQLEQKNNTGVSAYSTYTSYGQPQQTYFPGNGLLTGRVASENLSKNACDIESQLFGIGSTNLETPKAPCVAELKGHSSLNIIEKLPILVPEPLVVEKNQRPYLNH</sequence>
<dbReference type="AlphaFoldDB" id="A0A6C0DMM8"/>